<reference evidence="2" key="1">
    <citation type="submission" date="2021-02" db="EMBL/GenBank/DDBJ databases">
        <authorList>
            <person name="Dougan E. K."/>
            <person name="Rhodes N."/>
            <person name="Thang M."/>
            <person name="Chan C."/>
        </authorList>
    </citation>
    <scope>NUCLEOTIDE SEQUENCE</scope>
</reference>
<feature type="chain" id="PRO_5032970344" evidence="1">
    <location>
        <begin position="22"/>
        <end position="545"/>
    </location>
</feature>
<evidence type="ECO:0000313" key="3">
    <source>
        <dbReference type="Proteomes" id="UP000649617"/>
    </source>
</evidence>
<protein>
    <submittedName>
        <fullName evidence="2">Uncharacterized protein</fullName>
    </submittedName>
</protein>
<dbReference type="InterPro" id="IPR017946">
    <property type="entry name" value="PLC-like_Pdiesterase_TIM-brl"/>
</dbReference>
<dbReference type="AlphaFoldDB" id="A0A812VR25"/>
<keyword evidence="3" id="KW-1185">Reference proteome</keyword>
<comment type="caution">
    <text evidence="2">The sequence shown here is derived from an EMBL/GenBank/DDBJ whole genome shotgun (WGS) entry which is preliminary data.</text>
</comment>
<evidence type="ECO:0000256" key="1">
    <source>
        <dbReference type="SAM" id="SignalP"/>
    </source>
</evidence>
<dbReference type="PANTHER" id="PTHR13593">
    <property type="match status" value="1"/>
</dbReference>
<feature type="signal peptide" evidence="1">
    <location>
        <begin position="1"/>
        <end position="21"/>
    </location>
</feature>
<keyword evidence="1" id="KW-0732">Signal</keyword>
<evidence type="ECO:0000313" key="2">
    <source>
        <dbReference type="EMBL" id="CAE7637978.1"/>
    </source>
</evidence>
<dbReference type="SUPFAM" id="SSF51695">
    <property type="entry name" value="PLC-like phosphodiesterases"/>
    <property type="match status" value="1"/>
</dbReference>
<dbReference type="GO" id="GO:0006629">
    <property type="term" value="P:lipid metabolic process"/>
    <property type="evidence" value="ECO:0007669"/>
    <property type="project" value="InterPro"/>
</dbReference>
<organism evidence="2 3">
    <name type="scientific">Symbiodinium pilosum</name>
    <name type="common">Dinoflagellate</name>
    <dbReference type="NCBI Taxonomy" id="2952"/>
    <lineage>
        <taxon>Eukaryota</taxon>
        <taxon>Sar</taxon>
        <taxon>Alveolata</taxon>
        <taxon>Dinophyceae</taxon>
        <taxon>Suessiales</taxon>
        <taxon>Symbiodiniaceae</taxon>
        <taxon>Symbiodinium</taxon>
    </lineage>
</organism>
<dbReference type="Gene3D" id="3.20.20.190">
    <property type="entry name" value="Phosphatidylinositol (PI) phosphodiesterase"/>
    <property type="match status" value="1"/>
</dbReference>
<dbReference type="CDD" id="cd08557">
    <property type="entry name" value="PI-PLCc_bacteria_like"/>
    <property type="match status" value="1"/>
</dbReference>
<sequence length="545" mass="60279">MKDVQALIALLVWTLLCPARACNGAAAFCDLPLTKVTFATTHNSGAFRLKIPELVKVDVPGVNVLDALKCFYENHDMKFLQQLDFGIRGFNLDLCTDIEKPGIYFNCHGSPPAMGLDFANDLDRFKDWLEKHPQEVVVLTAGNFKVGLNPGKQWEELIESKFGGPCIEINKETNASNWANHSEVSCVVVRSRPVENITLGLLINSNLRVVVWPLLWKEQRWVHSTYDPLVNPGASSSSLLKDYTKYAEGQKPLNESTSLVLNIIGAPKVPNPAKLNACKDIFCQVEEAEKMVGDLELSCIKDMSTRFNRDLLQGDATEHKYFTDETCPEYACGCLGYQSPLEVLQQKLLKMGHAISLLSVDYPERGKHSNVADVARRMNEATVRFLNGEDELGADWWSCHYDLVLGVTLSSGLVLLCAACCLAARFCPNSLGRCFRMPYDAYKRRANARAEGRERGREEAFAHMKAQREAGFGMNPSYGMAGGQYMGYGGNPGYGMHGAAPQEMGFGGMGNANYVMQGMVPQQIPPRNIVAPAAGQHFQKLTETE</sequence>
<dbReference type="Proteomes" id="UP000649617">
    <property type="component" value="Unassembled WGS sequence"/>
</dbReference>
<name>A0A812VR25_SYMPI</name>
<proteinExistence type="predicted"/>
<dbReference type="InterPro" id="IPR051057">
    <property type="entry name" value="PI-PLC_domain"/>
</dbReference>
<dbReference type="PANTHER" id="PTHR13593:SF140">
    <property type="entry name" value="PLC-LIKE PHOSPHODIESTERASE"/>
    <property type="match status" value="1"/>
</dbReference>
<dbReference type="OrthoDB" id="1046782at2759"/>
<dbReference type="GO" id="GO:0008081">
    <property type="term" value="F:phosphoric diester hydrolase activity"/>
    <property type="evidence" value="ECO:0007669"/>
    <property type="project" value="InterPro"/>
</dbReference>
<dbReference type="EMBL" id="CAJNIZ010042791">
    <property type="protein sequence ID" value="CAE7637978.1"/>
    <property type="molecule type" value="Genomic_DNA"/>
</dbReference>
<accession>A0A812VR25</accession>
<gene>
    <name evidence="2" type="ORF">SPIL2461_LOCUS16853</name>
</gene>